<keyword evidence="1" id="KW-1133">Transmembrane helix</keyword>
<organism evidence="2 3">
    <name type="scientific">Aspergillus tanneri</name>
    <dbReference type="NCBI Taxonomy" id="1220188"/>
    <lineage>
        <taxon>Eukaryota</taxon>
        <taxon>Fungi</taxon>
        <taxon>Dikarya</taxon>
        <taxon>Ascomycota</taxon>
        <taxon>Pezizomycotina</taxon>
        <taxon>Eurotiomycetes</taxon>
        <taxon>Eurotiomycetidae</taxon>
        <taxon>Eurotiales</taxon>
        <taxon>Aspergillaceae</taxon>
        <taxon>Aspergillus</taxon>
        <taxon>Aspergillus subgen. Circumdati</taxon>
    </lineage>
</organism>
<proteinExistence type="predicted"/>
<evidence type="ECO:0000313" key="3">
    <source>
        <dbReference type="Proteomes" id="UP000308092"/>
    </source>
</evidence>
<feature type="transmembrane region" description="Helical" evidence="1">
    <location>
        <begin position="48"/>
        <end position="69"/>
    </location>
</feature>
<protein>
    <submittedName>
        <fullName evidence="2">Uncharacterized protein</fullName>
    </submittedName>
</protein>
<name>A0A4V3UPC4_9EURO</name>
<evidence type="ECO:0000313" key="2">
    <source>
        <dbReference type="EMBL" id="THC94604.1"/>
    </source>
</evidence>
<accession>A0A4V3UPC4</accession>
<dbReference type="EMBL" id="SOSA01000199">
    <property type="protein sequence ID" value="THC94604.1"/>
    <property type="molecule type" value="Genomic_DNA"/>
</dbReference>
<evidence type="ECO:0000256" key="1">
    <source>
        <dbReference type="SAM" id="Phobius"/>
    </source>
</evidence>
<dbReference type="Proteomes" id="UP000308092">
    <property type="component" value="Unassembled WGS sequence"/>
</dbReference>
<gene>
    <name evidence="2" type="ORF">EYZ11_005927</name>
</gene>
<reference evidence="2 3" key="1">
    <citation type="submission" date="2019-03" db="EMBL/GenBank/DDBJ databases">
        <title>The genome sequence of a newly discovered highly antifungal drug resistant Aspergillus species, Aspergillus tanneri NIH 1004.</title>
        <authorList>
            <person name="Mounaud S."/>
            <person name="Singh I."/>
            <person name="Joardar V."/>
            <person name="Pakala S."/>
            <person name="Pakala S."/>
            <person name="Venepally P."/>
            <person name="Hoover J."/>
            <person name="Nierman W."/>
            <person name="Chung J."/>
            <person name="Losada L."/>
        </authorList>
    </citation>
    <scope>NUCLEOTIDE SEQUENCE [LARGE SCALE GENOMIC DNA]</scope>
    <source>
        <strain evidence="2 3">NIH1004</strain>
    </source>
</reference>
<sequence length="114" mass="13504">MTARLRRIFRYPDDSDGGEHTREELDEQEQEMVVRQLKLQNDRRDSEFRIFLTAIPMFAAIVLALLMNLRYTRNGLYIYFQEVPMFTSIVFARNAMATVDLKQLEDLRYGYKGA</sequence>
<keyword evidence="1" id="KW-0472">Membrane</keyword>
<keyword evidence="1" id="KW-0812">Transmembrane</keyword>
<dbReference type="VEuPathDB" id="FungiDB:EYZ11_005927"/>
<keyword evidence="3" id="KW-1185">Reference proteome</keyword>
<comment type="caution">
    <text evidence="2">The sequence shown here is derived from an EMBL/GenBank/DDBJ whole genome shotgun (WGS) entry which is preliminary data.</text>
</comment>
<dbReference type="AlphaFoldDB" id="A0A4V3UPC4"/>